<reference evidence="2" key="1">
    <citation type="journal article" date="2005" name="Nature">
        <title>The map-based sequence of the rice genome.</title>
        <authorList>
            <consortium name="International rice genome sequencing project (IRGSP)"/>
            <person name="Matsumoto T."/>
            <person name="Wu J."/>
            <person name="Kanamori H."/>
            <person name="Katayose Y."/>
            <person name="Fujisawa M."/>
            <person name="Namiki N."/>
            <person name="Mizuno H."/>
            <person name="Yamamoto K."/>
            <person name="Antonio B.A."/>
            <person name="Baba T."/>
            <person name="Sakata K."/>
            <person name="Nagamura Y."/>
            <person name="Aoki H."/>
            <person name="Arikawa K."/>
            <person name="Arita K."/>
            <person name="Bito T."/>
            <person name="Chiden Y."/>
            <person name="Fujitsuka N."/>
            <person name="Fukunaka R."/>
            <person name="Hamada M."/>
            <person name="Harada C."/>
            <person name="Hayashi A."/>
            <person name="Hijishita S."/>
            <person name="Honda M."/>
            <person name="Hosokawa S."/>
            <person name="Ichikawa Y."/>
            <person name="Idonuma A."/>
            <person name="Iijima M."/>
            <person name="Ikeda M."/>
            <person name="Ikeno M."/>
            <person name="Ito K."/>
            <person name="Ito S."/>
            <person name="Ito T."/>
            <person name="Ito Y."/>
            <person name="Ito Y."/>
            <person name="Iwabuchi A."/>
            <person name="Kamiya K."/>
            <person name="Karasawa W."/>
            <person name="Kurita K."/>
            <person name="Katagiri S."/>
            <person name="Kikuta A."/>
            <person name="Kobayashi H."/>
            <person name="Kobayashi N."/>
            <person name="Machita K."/>
            <person name="Maehara T."/>
            <person name="Masukawa M."/>
            <person name="Mizubayashi T."/>
            <person name="Mukai Y."/>
            <person name="Nagasaki H."/>
            <person name="Nagata Y."/>
            <person name="Naito S."/>
            <person name="Nakashima M."/>
            <person name="Nakama Y."/>
            <person name="Nakamichi Y."/>
            <person name="Nakamura M."/>
            <person name="Meguro A."/>
            <person name="Negishi M."/>
            <person name="Ohta I."/>
            <person name="Ohta T."/>
            <person name="Okamoto M."/>
            <person name="Ono N."/>
            <person name="Saji S."/>
            <person name="Sakaguchi M."/>
            <person name="Sakai K."/>
            <person name="Shibata M."/>
            <person name="Shimokawa T."/>
            <person name="Song J."/>
            <person name="Takazaki Y."/>
            <person name="Terasawa K."/>
            <person name="Tsugane M."/>
            <person name="Tsuji K."/>
            <person name="Ueda S."/>
            <person name="Waki K."/>
            <person name="Yamagata H."/>
            <person name="Yamamoto M."/>
            <person name="Yamamoto S."/>
            <person name="Yamane H."/>
            <person name="Yoshiki S."/>
            <person name="Yoshihara R."/>
            <person name="Yukawa K."/>
            <person name="Zhong H."/>
            <person name="Yano M."/>
            <person name="Yuan Q."/>
            <person name="Ouyang S."/>
            <person name="Liu J."/>
            <person name="Jones K.M."/>
            <person name="Gansberger K."/>
            <person name="Moffat K."/>
            <person name="Hill J."/>
            <person name="Bera J."/>
            <person name="Fadrosh D."/>
            <person name="Jin S."/>
            <person name="Johri S."/>
            <person name="Kim M."/>
            <person name="Overton L."/>
            <person name="Reardon M."/>
            <person name="Tsitrin T."/>
            <person name="Vuong H."/>
            <person name="Weaver B."/>
            <person name="Ciecko A."/>
            <person name="Tallon L."/>
            <person name="Jackson J."/>
            <person name="Pai G."/>
            <person name="Aken S.V."/>
            <person name="Utterback T."/>
            <person name="Reidmuller S."/>
            <person name="Feldblyum T."/>
            <person name="Hsiao J."/>
            <person name="Zismann V."/>
            <person name="Iobst S."/>
            <person name="de Vazeille A.R."/>
            <person name="Buell C.R."/>
            <person name="Ying K."/>
            <person name="Li Y."/>
            <person name="Lu T."/>
            <person name="Huang Y."/>
            <person name="Zhao Q."/>
            <person name="Feng Q."/>
            <person name="Zhang L."/>
            <person name="Zhu J."/>
            <person name="Weng Q."/>
            <person name="Mu J."/>
            <person name="Lu Y."/>
            <person name="Fan D."/>
            <person name="Liu Y."/>
            <person name="Guan J."/>
            <person name="Zhang Y."/>
            <person name="Yu S."/>
            <person name="Liu X."/>
            <person name="Zhang Y."/>
            <person name="Hong G."/>
            <person name="Han B."/>
            <person name="Choisne N."/>
            <person name="Demange N."/>
            <person name="Orjeda G."/>
            <person name="Samain S."/>
            <person name="Cattolico L."/>
            <person name="Pelletier E."/>
            <person name="Couloux A."/>
            <person name="Segurens B."/>
            <person name="Wincker P."/>
            <person name="D'Hont A."/>
            <person name="Scarpelli C."/>
            <person name="Weissenbach J."/>
            <person name="Salanoubat M."/>
            <person name="Quetier F."/>
            <person name="Yu Y."/>
            <person name="Kim H.R."/>
            <person name="Rambo T."/>
            <person name="Currie J."/>
            <person name="Collura K."/>
            <person name="Luo M."/>
            <person name="Yang T."/>
            <person name="Ammiraju J.S.S."/>
            <person name="Engler F."/>
            <person name="Soderlund C."/>
            <person name="Wing R.A."/>
            <person name="Palmer L.E."/>
            <person name="de la Bastide M."/>
            <person name="Spiegel L."/>
            <person name="Nascimento L."/>
            <person name="Zutavern T."/>
            <person name="O'Shaughnessy A."/>
            <person name="Dike S."/>
            <person name="Dedhia N."/>
            <person name="Preston R."/>
            <person name="Balija V."/>
            <person name="McCombie W.R."/>
            <person name="Chow T."/>
            <person name="Chen H."/>
            <person name="Chung M."/>
            <person name="Chen C."/>
            <person name="Shaw J."/>
            <person name="Wu H."/>
            <person name="Hsiao K."/>
            <person name="Chao Y."/>
            <person name="Chu M."/>
            <person name="Cheng C."/>
            <person name="Hour A."/>
            <person name="Lee P."/>
            <person name="Lin S."/>
            <person name="Lin Y."/>
            <person name="Liou J."/>
            <person name="Liu S."/>
            <person name="Hsing Y."/>
            <person name="Raghuvanshi S."/>
            <person name="Mohanty A."/>
            <person name="Bharti A.K."/>
            <person name="Gaur A."/>
            <person name="Gupta V."/>
            <person name="Kumar D."/>
            <person name="Ravi V."/>
            <person name="Vij S."/>
            <person name="Kapur A."/>
            <person name="Khurana P."/>
            <person name="Khurana P."/>
            <person name="Khurana J.P."/>
            <person name="Tyagi A.K."/>
            <person name="Gaikwad K."/>
            <person name="Singh A."/>
            <person name="Dalal V."/>
            <person name="Srivastava S."/>
            <person name="Dixit A."/>
            <person name="Pal A.K."/>
            <person name="Ghazi I.A."/>
            <person name="Yadav M."/>
            <person name="Pandit A."/>
            <person name="Bhargava A."/>
            <person name="Sureshbabu K."/>
            <person name="Batra K."/>
            <person name="Sharma T.R."/>
            <person name="Mohapatra T."/>
            <person name="Singh N.K."/>
            <person name="Messing J."/>
            <person name="Nelson A.B."/>
            <person name="Fuks G."/>
            <person name="Kavchok S."/>
            <person name="Keizer G."/>
            <person name="Linton E."/>
            <person name="Llaca V."/>
            <person name="Song R."/>
            <person name="Tanyolac B."/>
            <person name="Young S."/>
            <person name="Ho-Il K."/>
            <person name="Hahn J.H."/>
            <person name="Sangsakoo G."/>
            <person name="Vanavichit A."/>
            <person name="de Mattos Luiz.A.T."/>
            <person name="Zimmer P.D."/>
            <person name="Malone G."/>
            <person name="Dellagostin O."/>
            <person name="de Oliveira A.C."/>
            <person name="Bevan M."/>
            <person name="Bancroft I."/>
            <person name="Minx P."/>
            <person name="Cordum H."/>
            <person name="Wilson R."/>
            <person name="Cheng Z."/>
            <person name="Jin W."/>
            <person name="Jiang J."/>
            <person name="Leong S.A."/>
            <person name="Iwama H."/>
            <person name="Gojobori T."/>
            <person name="Itoh T."/>
            <person name="Niimura Y."/>
            <person name="Fujii Y."/>
            <person name="Habara T."/>
            <person name="Sakai H."/>
            <person name="Sato Y."/>
            <person name="Wilson G."/>
            <person name="Kumar K."/>
            <person name="McCouch S."/>
            <person name="Juretic N."/>
            <person name="Hoen D."/>
            <person name="Wright S."/>
            <person name="Bruskiewich R."/>
            <person name="Bureau T."/>
            <person name="Miyao A."/>
            <person name="Hirochika H."/>
            <person name="Nishikawa T."/>
            <person name="Kadowaki K."/>
            <person name="Sugiura M."/>
            <person name="Burr B."/>
            <person name="Sasaki T."/>
        </authorList>
    </citation>
    <scope>NUCLEOTIDE SEQUENCE [LARGE SCALE GENOMIC DNA]</scope>
    <source>
        <strain evidence="2">cv. Nipponbare</strain>
    </source>
</reference>
<evidence type="ECO:0000313" key="1">
    <source>
        <dbReference type="EMBL" id="BAD09373.1"/>
    </source>
</evidence>
<dbReference type="AlphaFoldDB" id="Q6ZDD7"/>
<gene>
    <name evidence="1" type="primary">P0013B04.31</name>
</gene>
<name>Q6ZDD7_ORYSJ</name>
<protein>
    <submittedName>
        <fullName evidence="1">Uncharacterized protein</fullName>
    </submittedName>
</protein>
<proteinExistence type="predicted"/>
<accession>Q6ZDD7</accession>
<evidence type="ECO:0000313" key="2">
    <source>
        <dbReference type="Proteomes" id="UP000000763"/>
    </source>
</evidence>
<dbReference type="Proteomes" id="UP000000763">
    <property type="component" value="Chromosome 8"/>
</dbReference>
<sequence length="144" mass="15732">MIEHNFTNHKSQFLQLLLPPLLSTRPASARARVFPLGFHTCNLRHLLLHLSFFLHRIRSLCLAPCGAKWEGSAVVAAARGPSGWGSAAAGEVWRMRCVGEGRVATGCADVPSAAAGRRHRSRAAAGGSRRRSVAWWRLAAWVRS</sequence>
<organism evidence="1 2">
    <name type="scientific">Oryza sativa subsp. japonica</name>
    <name type="common">Rice</name>
    <dbReference type="NCBI Taxonomy" id="39947"/>
    <lineage>
        <taxon>Eukaryota</taxon>
        <taxon>Viridiplantae</taxon>
        <taxon>Streptophyta</taxon>
        <taxon>Embryophyta</taxon>
        <taxon>Tracheophyta</taxon>
        <taxon>Spermatophyta</taxon>
        <taxon>Magnoliopsida</taxon>
        <taxon>Liliopsida</taxon>
        <taxon>Poales</taxon>
        <taxon>Poaceae</taxon>
        <taxon>BOP clade</taxon>
        <taxon>Oryzoideae</taxon>
        <taxon>Oryzeae</taxon>
        <taxon>Oryzinae</taxon>
        <taxon>Oryza</taxon>
        <taxon>Oryza sativa</taxon>
    </lineage>
</organism>
<dbReference type="EMBL" id="AP004457">
    <property type="protein sequence ID" value="BAD09373.1"/>
    <property type="molecule type" value="Genomic_DNA"/>
</dbReference>
<reference evidence="2" key="2">
    <citation type="journal article" date="2008" name="Nucleic Acids Res.">
        <title>The rice annotation project database (RAP-DB): 2008 update.</title>
        <authorList>
            <consortium name="The rice annotation project (RAP)"/>
        </authorList>
    </citation>
    <scope>GENOME REANNOTATION</scope>
    <source>
        <strain evidence="2">cv. Nipponbare</strain>
    </source>
</reference>